<dbReference type="Gene3D" id="2.130.10.80">
    <property type="entry name" value="Galactose oxidase/kelch, beta-propeller"/>
    <property type="match status" value="1"/>
</dbReference>
<organism evidence="5 6">
    <name type="scientific">Hydnum rufescens UP504</name>
    <dbReference type="NCBI Taxonomy" id="1448309"/>
    <lineage>
        <taxon>Eukaryota</taxon>
        <taxon>Fungi</taxon>
        <taxon>Dikarya</taxon>
        <taxon>Basidiomycota</taxon>
        <taxon>Agaricomycotina</taxon>
        <taxon>Agaricomycetes</taxon>
        <taxon>Cantharellales</taxon>
        <taxon>Hydnaceae</taxon>
        <taxon>Hydnum</taxon>
    </lineage>
</organism>
<dbReference type="InterPro" id="IPR037293">
    <property type="entry name" value="Gal_Oxidase_central_sf"/>
</dbReference>
<keyword evidence="1 2" id="KW-0732">Signal</keyword>
<dbReference type="Proteomes" id="UP000886523">
    <property type="component" value="Unassembled WGS sequence"/>
</dbReference>
<feature type="signal peptide" evidence="2">
    <location>
        <begin position="1"/>
        <end position="23"/>
    </location>
</feature>
<evidence type="ECO:0000256" key="2">
    <source>
        <dbReference type="SAM" id="SignalP"/>
    </source>
</evidence>
<dbReference type="SUPFAM" id="SSF50965">
    <property type="entry name" value="Galactose oxidase, central domain"/>
    <property type="match status" value="1"/>
</dbReference>
<dbReference type="SUPFAM" id="SSF81296">
    <property type="entry name" value="E set domains"/>
    <property type="match status" value="1"/>
</dbReference>
<name>A0A9P6B8S6_9AGAM</name>
<dbReference type="PROSITE" id="PS51257">
    <property type="entry name" value="PROKAR_LIPOPROTEIN"/>
    <property type="match status" value="1"/>
</dbReference>
<evidence type="ECO:0000259" key="3">
    <source>
        <dbReference type="Pfam" id="PF07250"/>
    </source>
</evidence>
<feature type="domain" description="Glyoxal oxidase N-terminal" evidence="3">
    <location>
        <begin position="143"/>
        <end position="463"/>
    </location>
</feature>
<proteinExistence type="predicted"/>
<dbReference type="InterPro" id="IPR009880">
    <property type="entry name" value="Glyoxal_oxidase_N"/>
</dbReference>
<dbReference type="CDD" id="cd02851">
    <property type="entry name" value="E_set_GO_C"/>
    <property type="match status" value="1"/>
</dbReference>
<dbReference type="InterPro" id="IPR011043">
    <property type="entry name" value="Gal_Oxase/kelch_b-propeller"/>
</dbReference>
<comment type="caution">
    <text evidence="5">The sequence shown here is derived from an EMBL/GenBank/DDBJ whole genome shotgun (WGS) entry which is preliminary data.</text>
</comment>
<keyword evidence="6" id="KW-1185">Reference proteome</keyword>
<evidence type="ECO:0000313" key="5">
    <source>
        <dbReference type="EMBL" id="KAF9519874.1"/>
    </source>
</evidence>
<feature type="chain" id="PRO_5040254758" evidence="2">
    <location>
        <begin position="24"/>
        <end position="648"/>
    </location>
</feature>
<dbReference type="OrthoDB" id="2019572at2759"/>
<evidence type="ECO:0000259" key="4">
    <source>
        <dbReference type="Pfam" id="PF09118"/>
    </source>
</evidence>
<protein>
    <submittedName>
        <fullName evidence="5">Copper radical oxidase</fullName>
    </submittedName>
</protein>
<dbReference type="PANTHER" id="PTHR32208">
    <property type="entry name" value="SECRETED PROTEIN-RELATED"/>
    <property type="match status" value="1"/>
</dbReference>
<reference evidence="5" key="1">
    <citation type="journal article" date="2020" name="Nat. Commun.">
        <title>Large-scale genome sequencing of mycorrhizal fungi provides insights into the early evolution of symbiotic traits.</title>
        <authorList>
            <person name="Miyauchi S."/>
            <person name="Kiss E."/>
            <person name="Kuo A."/>
            <person name="Drula E."/>
            <person name="Kohler A."/>
            <person name="Sanchez-Garcia M."/>
            <person name="Morin E."/>
            <person name="Andreopoulos B."/>
            <person name="Barry K.W."/>
            <person name="Bonito G."/>
            <person name="Buee M."/>
            <person name="Carver A."/>
            <person name="Chen C."/>
            <person name="Cichocki N."/>
            <person name="Clum A."/>
            <person name="Culley D."/>
            <person name="Crous P.W."/>
            <person name="Fauchery L."/>
            <person name="Girlanda M."/>
            <person name="Hayes R.D."/>
            <person name="Keri Z."/>
            <person name="LaButti K."/>
            <person name="Lipzen A."/>
            <person name="Lombard V."/>
            <person name="Magnuson J."/>
            <person name="Maillard F."/>
            <person name="Murat C."/>
            <person name="Nolan M."/>
            <person name="Ohm R.A."/>
            <person name="Pangilinan J."/>
            <person name="Pereira M.F."/>
            <person name="Perotto S."/>
            <person name="Peter M."/>
            <person name="Pfister S."/>
            <person name="Riley R."/>
            <person name="Sitrit Y."/>
            <person name="Stielow J.B."/>
            <person name="Szollosi G."/>
            <person name="Zifcakova L."/>
            <person name="Stursova M."/>
            <person name="Spatafora J.W."/>
            <person name="Tedersoo L."/>
            <person name="Vaario L.M."/>
            <person name="Yamada A."/>
            <person name="Yan M."/>
            <person name="Wang P."/>
            <person name="Xu J."/>
            <person name="Bruns T."/>
            <person name="Baldrian P."/>
            <person name="Vilgalys R."/>
            <person name="Dunand C."/>
            <person name="Henrissat B."/>
            <person name="Grigoriev I.V."/>
            <person name="Hibbett D."/>
            <person name="Nagy L.G."/>
            <person name="Martin F.M."/>
        </authorList>
    </citation>
    <scope>NUCLEOTIDE SEQUENCE</scope>
    <source>
        <strain evidence="5">UP504</strain>
    </source>
</reference>
<dbReference type="AlphaFoldDB" id="A0A9P6B8S6"/>
<feature type="domain" description="Galactose oxidase-like Early set" evidence="4">
    <location>
        <begin position="468"/>
        <end position="576"/>
    </location>
</feature>
<evidence type="ECO:0000313" key="6">
    <source>
        <dbReference type="Proteomes" id="UP000886523"/>
    </source>
</evidence>
<dbReference type="InterPro" id="IPR015202">
    <property type="entry name" value="GO-like_E_set"/>
</dbReference>
<evidence type="ECO:0000256" key="1">
    <source>
        <dbReference type="ARBA" id="ARBA00022729"/>
    </source>
</evidence>
<dbReference type="Gene3D" id="2.60.40.10">
    <property type="entry name" value="Immunoglobulins"/>
    <property type="match status" value="1"/>
</dbReference>
<accession>A0A9P6B8S6</accession>
<dbReference type="Pfam" id="PF09118">
    <property type="entry name" value="GO-like_E_set"/>
    <property type="match status" value="1"/>
</dbReference>
<dbReference type="InterPro" id="IPR013783">
    <property type="entry name" value="Ig-like_fold"/>
</dbReference>
<sequence>MRSRVHLPFAVFLLSCNLSLIASQVLPPPGQPSKAGVPLQFEIVGNSGVSAQQMFLGTENKVYIVDKTENNPLQVDGHPAWGSEYALDTNAVRAMSVYSNSFCAGGASLGDGRWINVGGNQGVVPGGISPPGGTYGGPPYEDYDGGLALRLLTPCDDGSCQWIDDPKQYMTTRRWYPTVEPLEDGCVIIIGGDLYGGYVNSDGQNNPTYEFFPSRGPPILLPILTTTLPANLYSLTWLLPSGRLFIQTSWAAEIYDYKKQREIPLDNIPHAVRTYPASGASVMLPLTPANNYTAKILFCGGQDLQPDQFNVNWPIVTNPADTSCVTIEPEGDAKWKDDAVLPEARTMGSFVLLPDGKIFLVNGGRLGTAGYGNDSWAIGHSYGDSPIYAPLIYDPDPSVPVSQKLSRDGITPSTVLRLYHSSAILLPDGSVFISGSNPNPDYTVGPDVKYPTEYRTERFYPSYYNSTRPQPTGLINPMGYGGSYFNVNLTKADLQGSVANVNSTKAIIIRTGFSTHGIAMGQRYIELATSYTANLDGSATLHVSQLPPNPAIFPPGPAMIHVVVNGVPSVGKLIMVGSGKLGNQTSQPVTALPPNFVPVAIVSTTAGATPSANPHNANGGTGNLHASGVWSTISCLVALVAGAALLSA</sequence>
<dbReference type="EMBL" id="MU128915">
    <property type="protein sequence ID" value="KAF9519874.1"/>
    <property type="molecule type" value="Genomic_DNA"/>
</dbReference>
<dbReference type="InterPro" id="IPR014756">
    <property type="entry name" value="Ig_E-set"/>
</dbReference>
<dbReference type="Pfam" id="PF07250">
    <property type="entry name" value="Glyoxal_oxid_N"/>
    <property type="match status" value="1"/>
</dbReference>
<dbReference type="PANTHER" id="PTHR32208:SF21">
    <property type="entry name" value="LOW QUALITY PROTEIN: ALDEHYDE OXIDASE GLOX-LIKE"/>
    <property type="match status" value="1"/>
</dbReference>
<gene>
    <name evidence="5" type="ORF">BS47DRAFT_1336600</name>
</gene>